<evidence type="ECO:0000256" key="2">
    <source>
        <dbReference type="SAM" id="Phobius"/>
    </source>
</evidence>
<keyword evidence="2" id="KW-0472">Membrane</keyword>
<feature type="transmembrane region" description="Helical" evidence="2">
    <location>
        <begin position="55"/>
        <end position="75"/>
    </location>
</feature>
<dbReference type="InterPro" id="IPR007111">
    <property type="entry name" value="NACHT_NTPase"/>
</dbReference>
<feature type="transmembrane region" description="Helical" evidence="2">
    <location>
        <begin position="17"/>
        <end position="35"/>
    </location>
</feature>
<feature type="domain" description="NACHT" evidence="3">
    <location>
        <begin position="177"/>
        <end position="339"/>
    </location>
</feature>
<evidence type="ECO:0000256" key="1">
    <source>
        <dbReference type="SAM" id="MobiDB-lite"/>
    </source>
</evidence>
<protein>
    <recommendedName>
        <fullName evidence="3">NACHT domain-containing protein</fullName>
    </recommendedName>
</protein>
<dbReference type="InterPro" id="IPR027417">
    <property type="entry name" value="P-loop_NTPase"/>
</dbReference>
<organism evidence="4 5">
    <name type="scientific">Micromonospora sicca</name>
    <dbReference type="NCBI Taxonomy" id="2202420"/>
    <lineage>
        <taxon>Bacteria</taxon>
        <taxon>Bacillati</taxon>
        <taxon>Actinomycetota</taxon>
        <taxon>Actinomycetes</taxon>
        <taxon>Micromonosporales</taxon>
        <taxon>Micromonosporaceae</taxon>
        <taxon>Micromonospora</taxon>
    </lineage>
</organism>
<accession>A0A317DHH3</accession>
<dbReference type="Gene3D" id="3.40.50.300">
    <property type="entry name" value="P-loop containing nucleotide triphosphate hydrolases"/>
    <property type="match status" value="2"/>
</dbReference>
<evidence type="ECO:0000313" key="4">
    <source>
        <dbReference type="EMBL" id="PWR13640.1"/>
    </source>
</evidence>
<gene>
    <name evidence="4" type="ORF">DKT69_20170</name>
</gene>
<feature type="region of interest" description="Disordered" evidence="1">
    <location>
        <begin position="493"/>
        <end position="515"/>
    </location>
</feature>
<keyword evidence="2" id="KW-1133">Transmembrane helix</keyword>
<evidence type="ECO:0000259" key="3">
    <source>
        <dbReference type="Pfam" id="PF05729"/>
    </source>
</evidence>
<proteinExistence type="predicted"/>
<comment type="caution">
    <text evidence="4">The sequence shown here is derived from an EMBL/GenBank/DDBJ whole genome shotgun (WGS) entry which is preliminary data.</text>
</comment>
<evidence type="ECO:0000313" key="5">
    <source>
        <dbReference type="Proteomes" id="UP000246050"/>
    </source>
</evidence>
<dbReference type="EMBL" id="QGKS01000258">
    <property type="protein sequence ID" value="PWR13640.1"/>
    <property type="molecule type" value="Genomic_DNA"/>
</dbReference>
<feature type="transmembrane region" description="Helical" evidence="2">
    <location>
        <begin position="81"/>
        <end position="108"/>
    </location>
</feature>
<feature type="transmembrane region" description="Helical" evidence="2">
    <location>
        <begin position="1311"/>
        <end position="1329"/>
    </location>
</feature>
<feature type="transmembrane region" description="Helical" evidence="2">
    <location>
        <begin position="1341"/>
        <end position="1367"/>
    </location>
</feature>
<sequence length="1447" mass="154161">MFMPLAGPIWLDDGDKISSIASAVVAVVSLVVSLVQARRSALPAGQPAAPRRWRLAVSGGCAAVGTGAAAAVAWAPHDFRVASVAVGGFAAAVALVVAVSGIVAWLRAPKRLDPAVRRLLDAQLGEADYHQYTFGSLPLPGVSLIYVEQHLGAAPSARAATRFLDADEFVRNSPKAIVVGAPGAGKSTFAAHVVGTSARWWTQARVMSRTSASPIGRLLPVLLPAKALADGNVAHALATRWSQASVTAEIFTRPPHRRVNWLIIVDSLDEISAGEARTRLIQSLGAFIASGTRSHLIVTTRALTTGELADLTVRGAQEFHLRLFEQRELQRFATRWFTARGGGEVDAVAEAARFLSHVRTSSLTSIVRVPLLATMAVLVYENDRDRTLPTSRAGLYHEFICLLRGARDVSVATPFEIWLADNLDRLLCELAAALMRDDSLRLLPCARAWIAANAPAELLAGSEAERLGVLRNTLIASGLCIFAPSLSADGTMDGSVGESPGIGAPGPSPSRGAPQVGNDVEFVHFTIAEYLAADPSIHAFSYDEFQSLMANGRSRGLALFGLARSSADPSQVVGSLLRDEDPINAGRIVADGIPVGDELRRRVIDALVERVTRDHSTVVDCVAVLGDLATDPEVWARLRALVVDPGQTLWARVFVADALAELDVDGPQLLQDLVDQSRDGDPEAIWWAGQRLAARAGSIPQVDEATPGYMASARSLGEIGRQACSRTATDRQQPAAVRVRAARILYQAGDPTGASVLHELVRGAGLAPDLRLQAARSLVTGRDRCGCGVEALQALALADPKAATRVPVEIRRAAANELLAEGNPAGTEALRRLARDLGLSGKERRQVIEQLVARDDPLGRELLAQLHQRQARRGALIRFAGAGLAVAGLVAVANRALLTGQRLPVAGIAFVVAATTLLLTEDVRLLGVGRPRALRDRPVRRWPHGRDRATGTAEYLATAISNTLRDTQRALSGGAVQTRLAPVGQAVASPSVLDPAELARWMQDHPRLPVVILGPPGSGKTHVATTLVLELLRQRDAGGAVPVLLPLYNWSASNRTIEEWMVDRLSRDYAVPAGDVVDLVAAGRILPVLDGLDEVASEDQLGRAWYEINAMAMRGVPCAITCRTPYYGGLAGGNGAVDAAVFEILPLRPQDVAAFIRANLTGDWDRVWTAIIRELEHDPTGRFAELMSTPLAATIALRPYLARGRNPERLLRQAYSRGRRGEAPADRLPDDYMDAYLADTVREIDGYASDQSWHWLATIARQAQLQGGIWFSWRRVQDWLPFPVLRAVAVASTVPALITAVAGLLSGTARLPAVLAASGMVLGLLMISMRGSGGSAGNRPGWSSGTATVASVVQASVLAVGAALLGYAGTGRLGDALVLAAAGAGSFWVTDAGRFQLGRAWLALTGRLPWRLERFLGATTRAGITAYDGTAHRFAHVMVQDHFAQEV</sequence>
<dbReference type="Proteomes" id="UP000246050">
    <property type="component" value="Unassembled WGS sequence"/>
</dbReference>
<dbReference type="SUPFAM" id="SSF52540">
    <property type="entry name" value="P-loop containing nucleoside triphosphate hydrolases"/>
    <property type="match status" value="3"/>
</dbReference>
<keyword evidence="2" id="KW-0812">Transmembrane</keyword>
<dbReference type="Pfam" id="PF05729">
    <property type="entry name" value="NACHT"/>
    <property type="match status" value="2"/>
</dbReference>
<reference evidence="4 5" key="1">
    <citation type="submission" date="2018-05" db="EMBL/GenBank/DDBJ databases">
        <title>Micromonosporas from Atacama Desert.</title>
        <authorList>
            <person name="Carro L."/>
            <person name="Golinska P."/>
            <person name="Klenk H.-P."/>
            <person name="Goodfellow M."/>
        </authorList>
    </citation>
    <scope>NUCLEOTIDE SEQUENCE [LARGE SCALE GENOMIC DNA]</scope>
    <source>
        <strain evidence="4 5">4G51</strain>
    </source>
</reference>
<feature type="domain" description="NACHT" evidence="3">
    <location>
        <begin position="1009"/>
        <end position="1159"/>
    </location>
</feature>
<name>A0A317DHH3_9ACTN</name>
<feature type="transmembrane region" description="Helical" evidence="2">
    <location>
        <begin position="875"/>
        <end position="897"/>
    </location>
</feature>
<feature type="transmembrane region" description="Helical" evidence="2">
    <location>
        <begin position="1284"/>
        <end position="1305"/>
    </location>
</feature>